<dbReference type="AlphaFoldDB" id="A0A4S8MCN6"/>
<keyword evidence="2" id="KW-1185">Reference proteome</keyword>
<evidence type="ECO:0000313" key="1">
    <source>
        <dbReference type="EMBL" id="THV00295.1"/>
    </source>
</evidence>
<protein>
    <submittedName>
        <fullName evidence="1">Uncharacterized protein</fullName>
    </submittedName>
</protein>
<proteinExistence type="predicted"/>
<dbReference type="Proteomes" id="UP000297245">
    <property type="component" value="Unassembled WGS sequence"/>
</dbReference>
<evidence type="ECO:0000313" key="2">
    <source>
        <dbReference type="Proteomes" id="UP000297245"/>
    </source>
</evidence>
<organism evidence="1 2">
    <name type="scientific">Dendrothele bispora (strain CBS 962.96)</name>
    <dbReference type="NCBI Taxonomy" id="1314807"/>
    <lineage>
        <taxon>Eukaryota</taxon>
        <taxon>Fungi</taxon>
        <taxon>Dikarya</taxon>
        <taxon>Basidiomycota</taxon>
        <taxon>Agaricomycotina</taxon>
        <taxon>Agaricomycetes</taxon>
        <taxon>Agaricomycetidae</taxon>
        <taxon>Agaricales</taxon>
        <taxon>Agaricales incertae sedis</taxon>
        <taxon>Dendrothele</taxon>
    </lineage>
</organism>
<dbReference type="EMBL" id="ML179106">
    <property type="protein sequence ID" value="THV00295.1"/>
    <property type="molecule type" value="Genomic_DNA"/>
</dbReference>
<sequence length="150" mass="16798">MSSCYARVKRKRAFRPSSVTSINNRHGKSSQGILLFVRCCYYCRTYMSPSLQGPKRLFARTTFNDIPSTLHLVPSRPTTGIAIPKTDACIPKSQHLTLPSGAVNQLTIKPGVMFQARLYPGMGVPNCLRCAGVRWTTYRKEAKSLIYVHC</sequence>
<name>A0A4S8MCN6_DENBC</name>
<accession>A0A4S8MCN6</accession>
<reference evidence="1 2" key="1">
    <citation type="journal article" date="2019" name="Nat. Ecol. Evol.">
        <title>Megaphylogeny resolves global patterns of mushroom evolution.</title>
        <authorList>
            <person name="Varga T."/>
            <person name="Krizsan K."/>
            <person name="Foldi C."/>
            <person name="Dima B."/>
            <person name="Sanchez-Garcia M."/>
            <person name="Sanchez-Ramirez S."/>
            <person name="Szollosi G.J."/>
            <person name="Szarkandi J.G."/>
            <person name="Papp V."/>
            <person name="Albert L."/>
            <person name="Andreopoulos W."/>
            <person name="Angelini C."/>
            <person name="Antonin V."/>
            <person name="Barry K.W."/>
            <person name="Bougher N.L."/>
            <person name="Buchanan P."/>
            <person name="Buyck B."/>
            <person name="Bense V."/>
            <person name="Catcheside P."/>
            <person name="Chovatia M."/>
            <person name="Cooper J."/>
            <person name="Damon W."/>
            <person name="Desjardin D."/>
            <person name="Finy P."/>
            <person name="Geml J."/>
            <person name="Haridas S."/>
            <person name="Hughes K."/>
            <person name="Justo A."/>
            <person name="Karasinski D."/>
            <person name="Kautmanova I."/>
            <person name="Kiss B."/>
            <person name="Kocsube S."/>
            <person name="Kotiranta H."/>
            <person name="LaButti K.M."/>
            <person name="Lechner B.E."/>
            <person name="Liimatainen K."/>
            <person name="Lipzen A."/>
            <person name="Lukacs Z."/>
            <person name="Mihaltcheva S."/>
            <person name="Morgado L.N."/>
            <person name="Niskanen T."/>
            <person name="Noordeloos M.E."/>
            <person name="Ohm R.A."/>
            <person name="Ortiz-Santana B."/>
            <person name="Ovrebo C."/>
            <person name="Racz N."/>
            <person name="Riley R."/>
            <person name="Savchenko A."/>
            <person name="Shiryaev A."/>
            <person name="Soop K."/>
            <person name="Spirin V."/>
            <person name="Szebenyi C."/>
            <person name="Tomsovsky M."/>
            <person name="Tulloss R.E."/>
            <person name="Uehling J."/>
            <person name="Grigoriev I.V."/>
            <person name="Vagvolgyi C."/>
            <person name="Papp T."/>
            <person name="Martin F.M."/>
            <person name="Miettinen O."/>
            <person name="Hibbett D.S."/>
            <person name="Nagy L.G."/>
        </authorList>
    </citation>
    <scope>NUCLEOTIDE SEQUENCE [LARGE SCALE GENOMIC DNA]</scope>
    <source>
        <strain evidence="1 2">CBS 962.96</strain>
    </source>
</reference>
<gene>
    <name evidence="1" type="ORF">K435DRAFT_462146</name>
</gene>